<dbReference type="PANTHER" id="PTHR30126:SF39">
    <property type="entry name" value="HTH-TYPE TRANSCRIPTIONAL REGULATOR CYSL"/>
    <property type="match status" value="1"/>
</dbReference>
<evidence type="ECO:0000256" key="4">
    <source>
        <dbReference type="ARBA" id="ARBA00023163"/>
    </source>
</evidence>
<evidence type="ECO:0000259" key="5">
    <source>
        <dbReference type="PROSITE" id="PS50931"/>
    </source>
</evidence>
<organism evidence="6 7">
    <name type="scientific">Eubacterium maltosivorans</name>
    <dbReference type="NCBI Taxonomy" id="2041044"/>
    <lineage>
        <taxon>Bacteria</taxon>
        <taxon>Bacillati</taxon>
        <taxon>Bacillota</taxon>
        <taxon>Clostridia</taxon>
        <taxon>Eubacteriales</taxon>
        <taxon>Eubacteriaceae</taxon>
        <taxon>Eubacterium</taxon>
    </lineage>
</organism>
<dbReference type="Pfam" id="PF03466">
    <property type="entry name" value="LysR_substrate"/>
    <property type="match status" value="1"/>
</dbReference>
<keyword evidence="2" id="KW-0805">Transcription regulation</keyword>
<dbReference type="PANTHER" id="PTHR30126">
    <property type="entry name" value="HTH-TYPE TRANSCRIPTIONAL REGULATOR"/>
    <property type="match status" value="1"/>
</dbReference>
<comment type="similarity">
    <text evidence="1">Belongs to the LysR transcriptional regulatory family.</text>
</comment>
<dbReference type="SUPFAM" id="SSF53850">
    <property type="entry name" value="Periplasmic binding protein-like II"/>
    <property type="match status" value="1"/>
</dbReference>
<dbReference type="InterPro" id="IPR036390">
    <property type="entry name" value="WH_DNA-bd_sf"/>
</dbReference>
<dbReference type="GO" id="GO:0000976">
    <property type="term" value="F:transcription cis-regulatory region binding"/>
    <property type="evidence" value="ECO:0007669"/>
    <property type="project" value="TreeGrafter"/>
</dbReference>
<keyword evidence="3" id="KW-0238">DNA-binding</keyword>
<dbReference type="PRINTS" id="PR00039">
    <property type="entry name" value="HTHLYSR"/>
</dbReference>
<keyword evidence="4" id="KW-0804">Transcription</keyword>
<dbReference type="Gene3D" id="3.40.190.10">
    <property type="entry name" value="Periplasmic binding protein-like II"/>
    <property type="match status" value="2"/>
</dbReference>
<keyword evidence="7" id="KW-1185">Reference proteome</keyword>
<dbReference type="PROSITE" id="PS50931">
    <property type="entry name" value="HTH_LYSR"/>
    <property type="match status" value="1"/>
</dbReference>
<dbReference type="InterPro" id="IPR000847">
    <property type="entry name" value="LysR_HTH_N"/>
</dbReference>
<dbReference type="GO" id="GO:0003700">
    <property type="term" value="F:DNA-binding transcription factor activity"/>
    <property type="evidence" value="ECO:0007669"/>
    <property type="project" value="InterPro"/>
</dbReference>
<protein>
    <submittedName>
        <fullName evidence="6">LysR family transcriptional regulator</fullName>
    </submittedName>
</protein>
<sequence length="303" mass="34325">MLDFRINTFLPVCQYMNYTRAAEALNITQPAVSQHIHFIEQDYGVRLFEFHGKKMELTPEGTALLHAASAMKHDDCILREHLKSSHLHIRSLNFGATLTIGEFVVSGILSRCLEQYPKAKIRVSVDNTQSLLRQLDNNDLDFALIEGYFPKENYDYAVYSTERFIAVQSADAETLPVPCPIEVLFSKPLLIREPGSGSRNILEQYLKLNNYAITDFSKIIEVNNVNALKEMAEKNCGVTFLYEVAAGRELAGETLREIPIQGFDITHDFAFIWKKGSIFSKNYRALSAFMSGKNERVVLGTEL</sequence>
<name>A0A4P9C510_EUBML</name>
<accession>A0A4P9C510</accession>
<dbReference type="RefSeq" id="WP_096919848.1">
    <property type="nucleotide sequence ID" value="NZ_CP029487.1"/>
</dbReference>
<evidence type="ECO:0000313" key="6">
    <source>
        <dbReference type="EMBL" id="QCT70447.1"/>
    </source>
</evidence>
<feature type="domain" description="HTH lysR-type" evidence="5">
    <location>
        <begin position="1"/>
        <end position="58"/>
    </location>
</feature>
<dbReference type="AlphaFoldDB" id="A0A4P9C510"/>
<dbReference type="Proteomes" id="UP000218387">
    <property type="component" value="Chromosome"/>
</dbReference>
<evidence type="ECO:0000256" key="1">
    <source>
        <dbReference type="ARBA" id="ARBA00009437"/>
    </source>
</evidence>
<dbReference type="SUPFAM" id="SSF46785">
    <property type="entry name" value="Winged helix' DNA-binding domain"/>
    <property type="match status" value="1"/>
</dbReference>
<reference evidence="6 7" key="1">
    <citation type="submission" date="2018-05" db="EMBL/GenBank/DDBJ databases">
        <title>Genome comparison of Eubacterium sp.</title>
        <authorList>
            <person name="Feng Y."/>
            <person name="Sanchez-Andrea I."/>
            <person name="Stams A.J.M."/>
            <person name="De Vos W.M."/>
        </authorList>
    </citation>
    <scope>NUCLEOTIDE SEQUENCE [LARGE SCALE GENOMIC DNA]</scope>
    <source>
        <strain evidence="6 7">YI</strain>
    </source>
</reference>
<dbReference type="Gene3D" id="1.10.10.10">
    <property type="entry name" value="Winged helix-like DNA-binding domain superfamily/Winged helix DNA-binding domain"/>
    <property type="match status" value="1"/>
</dbReference>
<evidence type="ECO:0000256" key="3">
    <source>
        <dbReference type="ARBA" id="ARBA00023125"/>
    </source>
</evidence>
<dbReference type="InterPro" id="IPR005119">
    <property type="entry name" value="LysR_subst-bd"/>
</dbReference>
<evidence type="ECO:0000256" key="2">
    <source>
        <dbReference type="ARBA" id="ARBA00023015"/>
    </source>
</evidence>
<evidence type="ECO:0000313" key="7">
    <source>
        <dbReference type="Proteomes" id="UP000218387"/>
    </source>
</evidence>
<dbReference type="Pfam" id="PF00126">
    <property type="entry name" value="HTH_1"/>
    <property type="match status" value="1"/>
</dbReference>
<dbReference type="InterPro" id="IPR036388">
    <property type="entry name" value="WH-like_DNA-bd_sf"/>
</dbReference>
<dbReference type="KEGG" id="emt:CPZ25_003630"/>
<dbReference type="EMBL" id="CP029487">
    <property type="protein sequence ID" value="QCT70447.1"/>
    <property type="molecule type" value="Genomic_DNA"/>
</dbReference>
<proteinExistence type="inferred from homology"/>
<gene>
    <name evidence="6" type="ORF">CPZ25_003630</name>
</gene>